<dbReference type="OrthoDB" id="8936324at2"/>
<dbReference type="PANTHER" id="PTHR43179:SF7">
    <property type="entry name" value="RHAMNOSYLTRANSFERASE WBBL"/>
    <property type="match status" value="1"/>
</dbReference>
<dbReference type="Pfam" id="PF00535">
    <property type="entry name" value="Glycos_transf_2"/>
    <property type="match status" value="1"/>
</dbReference>
<gene>
    <name evidence="3" type="ORF">E6C55_29565</name>
</gene>
<dbReference type="EMBL" id="SSOB01000057">
    <property type="protein sequence ID" value="THF73357.1"/>
    <property type="molecule type" value="Genomic_DNA"/>
</dbReference>
<evidence type="ECO:0000256" key="1">
    <source>
        <dbReference type="SAM" id="MobiDB-lite"/>
    </source>
</evidence>
<feature type="compositionally biased region" description="Basic residues" evidence="1">
    <location>
        <begin position="1"/>
        <end position="33"/>
    </location>
</feature>
<reference evidence="3 4" key="1">
    <citation type="submission" date="2019-04" db="EMBL/GenBank/DDBJ databases">
        <title>Cohnella sp. nov. isolated from preserved vegetables.</title>
        <authorList>
            <person name="Lin S.-Y."/>
            <person name="Hung M.-H."/>
            <person name="Young C.-C."/>
        </authorList>
    </citation>
    <scope>NUCLEOTIDE SEQUENCE [LARGE SCALE GENOMIC DNA]</scope>
    <source>
        <strain evidence="3 4">CC-MHH1044</strain>
    </source>
</reference>
<organism evidence="3 4">
    <name type="scientific">Cohnella fermenti</name>
    <dbReference type="NCBI Taxonomy" id="2565925"/>
    <lineage>
        <taxon>Bacteria</taxon>
        <taxon>Bacillati</taxon>
        <taxon>Bacillota</taxon>
        <taxon>Bacilli</taxon>
        <taxon>Bacillales</taxon>
        <taxon>Paenibacillaceae</taxon>
        <taxon>Cohnella</taxon>
    </lineage>
</organism>
<feature type="domain" description="Glycosyltransferase 2-like" evidence="2">
    <location>
        <begin position="73"/>
        <end position="240"/>
    </location>
</feature>
<proteinExistence type="predicted"/>
<evidence type="ECO:0000259" key="2">
    <source>
        <dbReference type="Pfam" id="PF00535"/>
    </source>
</evidence>
<feature type="region of interest" description="Disordered" evidence="1">
    <location>
        <begin position="1"/>
        <end position="47"/>
    </location>
</feature>
<evidence type="ECO:0000313" key="3">
    <source>
        <dbReference type="EMBL" id="THF73357.1"/>
    </source>
</evidence>
<protein>
    <submittedName>
        <fullName evidence="3">Glycosyltransferase family 2 protein</fullName>
    </submittedName>
</protein>
<dbReference type="RefSeq" id="WP_136373442.1">
    <property type="nucleotide sequence ID" value="NZ_SSOB01000057.1"/>
</dbReference>
<dbReference type="InterPro" id="IPR001173">
    <property type="entry name" value="Glyco_trans_2-like"/>
</dbReference>
<dbReference type="CDD" id="cd04186">
    <property type="entry name" value="GT_2_like_c"/>
    <property type="match status" value="1"/>
</dbReference>
<accession>A0A4S4BG34</accession>
<dbReference type="AlphaFoldDB" id="A0A4S4BG34"/>
<sequence length="464" mass="52133">MKAASRTRRSARGGRLRRSSRARAAGSRRRVGSRRSGPAKPAAGAYDQGFADGYREGVQSGLGSFSARFEGTSIVIPTYNQVDLLRQCIESIMENTDLPYEIIVIDNASSDGTEAYLRQLGGQVRYRVLDSNKGFSGAINLGMMMAKGETILLLNNDTVVTERWLDNMLACLGSDDRIGMVGPVTNYISGEQQIKVPYGDIREMHAFAKEFNKPDPAKWRRTDRLVGFCLLFRRSLFQQVGYFDEGFEIGNFEDDDFNIRVRLTGRSLVVAADTFIHHYGSVSMKALGNRFRQVNDKNEHYYMDKWPNPYESIHQVLQTLKERERLALDMTELFPDGVLVKGVGPALYWIEEGGRRPVDGAAALPVSQVSQVDLLRWPIREPISAAEMELRYYGQSASPTGFARLHDDTYYRLEGEVARKVSSRGAIRSWNLDHRPVRLIEPEVLAVCEEGLPIIAPPVLKQVL</sequence>
<dbReference type="PANTHER" id="PTHR43179">
    <property type="entry name" value="RHAMNOSYLTRANSFERASE WBBL"/>
    <property type="match status" value="1"/>
</dbReference>
<dbReference type="Gene3D" id="3.90.550.10">
    <property type="entry name" value="Spore Coat Polysaccharide Biosynthesis Protein SpsA, Chain A"/>
    <property type="match status" value="1"/>
</dbReference>
<dbReference type="SUPFAM" id="SSF53448">
    <property type="entry name" value="Nucleotide-diphospho-sugar transferases"/>
    <property type="match status" value="1"/>
</dbReference>
<comment type="caution">
    <text evidence="3">The sequence shown here is derived from an EMBL/GenBank/DDBJ whole genome shotgun (WGS) entry which is preliminary data.</text>
</comment>
<keyword evidence="3" id="KW-0808">Transferase</keyword>
<keyword evidence="4" id="KW-1185">Reference proteome</keyword>
<dbReference type="GO" id="GO:0016740">
    <property type="term" value="F:transferase activity"/>
    <property type="evidence" value="ECO:0007669"/>
    <property type="project" value="UniProtKB-KW"/>
</dbReference>
<evidence type="ECO:0000313" key="4">
    <source>
        <dbReference type="Proteomes" id="UP000310636"/>
    </source>
</evidence>
<name>A0A4S4BG34_9BACL</name>
<dbReference type="Proteomes" id="UP000310636">
    <property type="component" value="Unassembled WGS sequence"/>
</dbReference>
<dbReference type="InterPro" id="IPR029044">
    <property type="entry name" value="Nucleotide-diphossugar_trans"/>
</dbReference>